<dbReference type="GO" id="GO:0005886">
    <property type="term" value="C:plasma membrane"/>
    <property type="evidence" value="ECO:0007669"/>
    <property type="project" value="UniProtKB-SubCell"/>
</dbReference>
<feature type="transmembrane region" description="Helical" evidence="8">
    <location>
        <begin position="12"/>
        <end position="28"/>
    </location>
</feature>
<accession>A0A5R9IIE4</accession>
<feature type="transmembrane region" description="Helical" evidence="8">
    <location>
        <begin position="252"/>
        <end position="270"/>
    </location>
</feature>
<evidence type="ECO:0000256" key="3">
    <source>
        <dbReference type="ARBA" id="ARBA00022692"/>
    </source>
</evidence>
<dbReference type="InterPro" id="IPR001750">
    <property type="entry name" value="ND/Mrp_TM"/>
</dbReference>
<keyword evidence="5" id="KW-0560">Oxidoreductase</keyword>
<feature type="transmembrane region" description="Helical" evidence="8">
    <location>
        <begin position="384"/>
        <end position="404"/>
    </location>
</feature>
<dbReference type="PANTHER" id="PTHR42682:SF4">
    <property type="entry name" value="NADH-UBIQUINONE_PLASTOQUINONE"/>
    <property type="match status" value="1"/>
</dbReference>
<name>A0A5R9IIE4_9GAMM</name>
<dbReference type="PANTHER" id="PTHR42682">
    <property type="entry name" value="HYDROGENASE-4 COMPONENT F"/>
    <property type="match status" value="1"/>
</dbReference>
<evidence type="ECO:0000256" key="4">
    <source>
        <dbReference type="ARBA" id="ARBA00022989"/>
    </source>
</evidence>
<keyword evidence="2" id="KW-1003">Cell membrane</keyword>
<feature type="transmembrane region" description="Helical" evidence="8">
    <location>
        <begin position="307"/>
        <end position="326"/>
    </location>
</feature>
<evidence type="ECO:0000313" key="10">
    <source>
        <dbReference type="EMBL" id="TLU64359.1"/>
    </source>
</evidence>
<feature type="transmembrane region" description="Helical" evidence="8">
    <location>
        <begin position="35"/>
        <end position="57"/>
    </location>
</feature>
<evidence type="ECO:0000256" key="2">
    <source>
        <dbReference type="ARBA" id="ARBA00022475"/>
    </source>
</evidence>
<dbReference type="RefSeq" id="WP_138320342.1">
    <property type="nucleotide sequence ID" value="NZ_VCBC01000011.1"/>
</dbReference>
<evidence type="ECO:0000313" key="11">
    <source>
        <dbReference type="Proteomes" id="UP000307790"/>
    </source>
</evidence>
<dbReference type="Pfam" id="PF00361">
    <property type="entry name" value="Proton_antipo_M"/>
    <property type="match status" value="1"/>
</dbReference>
<reference evidence="10 11" key="1">
    <citation type="submission" date="2019-05" db="EMBL/GenBank/DDBJ databases">
        <title>Genome sequences of Thalassotalea litorea 1K03283.</title>
        <authorList>
            <person name="Zhang D."/>
        </authorList>
    </citation>
    <scope>NUCLEOTIDE SEQUENCE [LARGE SCALE GENOMIC DNA]</scope>
    <source>
        <strain evidence="10 11">MCCC 1K03283</strain>
    </source>
</reference>
<feature type="transmembrane region" description="Helical" evidence="8">
    <location>
        <begin position="277"/>
        <end position="301"/>
    </location>
</feature>
<dbReference type="GO" id="GO:0016491">
    <property type="term" value="F:oxidoreductase activity"/>
    <property type="evidence" value="ECO:0007669"/>
    <property type="project" value="UniProtKB-KW"/>
</dbReference>
<keyword evidence="6 8" id="KW-0472">Membrane</keyword>
<protein>
    <submittedName>
        <fullName evidence="10">Na(+)/H(+) antiporter subunit D</fullName>
    </submittedName>
</protein>
<evidence type="ECO:0000256" key="6">
    <source>
        <dbReference type="ARBA" id="ARBA00023136"/>
    </source>
</evidence>
<keyword evidence="11" id="KW-1185">Reference proteome</keyword>
<evidence type="ECO:0000256" key="5">
    <source>
        <dbReference type="ARBA" id="ARBA00023002"/>
    </source>
</evidence>
<dbReference type="OrthoDB" id="9768329at2"/>
<dbReference type="NCBIfam" id="NF009310">
    <property type="entry name" value="PRK12668.1"/>
    <property type="match status" value="1"/>
</dbReference>
<comment type="subcellular location">
    <subcellularLocation>
        <location evidence="1">Cell membrane</location>
        <topology evidence="1">Multi-pass membrane protein</topology>
    </subcellularLocation>
    <subcellularLocation>
        <location evidence="7">Membrane</location>
        <topology evidence="7">Multi-pass membrane protein</topology>
    </subcellularLocation>
</comment>
<sequence>MISSLLELLPQLPPFLPLLIGSLAAIFLRGHLRSVIMLLAPVWGALQLAAIDPGVYWTFQLLGLELEPVRVDKLSLMFGYLFHLAAFIAVVYALHLKDTMQHVAGLSYAASAVGAVFAGDLITLFIFWELLALTSVFLIWARRTDRAYGAGMRYIVMKVLSGVLLLTGAVIFITQTGSVRFEEIGLEHDGILKLGSWLIFIAFGIKCAFPFFHNWLTDAYPESTPTGAIFLASFTTKVAVYSLARGFPGTELLVWIGVTMACFPIFYAVIENDLRRVLAYSMINQVGFMVVGVGIGTSLALNGAVAHAFNDVIFKGLLMMSMGAVLHMTGRINGSELGGLYKSMPKTTILCIVGAASISAFPLFSGFVSKSMIMSAAVAEGYDYVWLALLFAAAGVFHHAGIKIPYFAFFAHDSGIRTTEPPKNMLAAMTIAATLCIIIGTFPAQTVYALLPWEVDYQPYDITHVLTQLQLLFFSALAFAWLNLRNMYPPELPSTNLDTDWFYRKLTPGFVVPIYYSVMQMMNKLERLANIGIRRLIRMSYDDDKNQPKGYFAKLWPIETMVLWVAFLLAGILILYYV</sequence>
<feature type="transmembrane region" description="Helical" evidence="8">
    <location>
        <begin position="77"/>
        <end position="96"/>
    </location>
</feature>
<evidence type="ECO:0000256" key="8">
    <source>
        <dbReference type="SAM" id="Phobius"/>
    </source>
</evidence>
<proteinExistence type="predicted"/>
<feature type="transmembrane region" description="Helical" evidence="8">
    <location>
        <begin position="154"/>
        <end position="174"/>
    </location>
</feature>
<feature type="domain" description="NADH:quinone oxidoreductase/Mrp antiporter transmembrane" evidence="9">
    <location>
        <begin position="118"/>
        <end position="392"/>
    </location>
</feature>
<dbReference type="AlphaFoldDB" id="A0A5R9IIE4"/>
<feature type="transmembrane region" description="Helical" evidence="8">
    <location>
        <begin position="465"/>
        <end position="484"/>
    </location>
</feature>
<dbReference type="Proteomes" id="UP000307790">
    <property type="component" value="Unassembled WGS sequence"/>
</dbReference>
<keyword evidence="3 7" id="KW-0812">Transmembrane</keyword>
<dbReference type="InterPro" id="IPR052175">
    <property type="entry name" value="ComplexI-like_HydComp"/>
</dbReference>
<evidence type="ECO:0000256" key="1">
    <source>
        <dbReference type="ARBA" id="ARBA00004651"/>
    </source>
</evidence>
<dbReference type="EMBL" id="VCBC01000011">
    <property type="protein sequence ID" value="TLU64359.1"/>
    <property type="molecule type" value="Genomic_DNA"/>
</dbReference>
<gene>
    <name evidence="10" type="ORF">FE810_12225</name>
</gene>
<evidence type="ECO:0000259" key="9">
    <source>
        <dbReference type="Pfam" id="PF00361"/>
    </source>
</evidence>
<feature type="transmembrane region" description="Helical" evidence="8">
    <location>
        <begin position="425"/>
        <end position="445"/>
    </location>
</feature>
<feature type="transmembrane region" description="Helical" evidence="8">
    <location>
        <begin position="555"/>
        <end position="577"/>
    </location>
</feature>
<feature type="transmembrane region" description="Helical" evidence="8">
    <location>
        <begin position="347"/>
        <end position="364"/>
    </location>
</feature>
<evidence type="ECO:0000256" key="7">
    <source>
        <dbReference type="RuleBase" id="RU000320"/>
    </source>
</evidence>
<feature type="transmembrane region" description="Helical" evidence="8">
    <location>
        <begin position="194"/>
        <end position="216"/>
    </location>
</feature>
<keyword evidence="4 8" id="KW-1133">Transmembrane helix</keyword>
<comment type="caution">
    <text evidence="10">The sequence shown here is derived from an EMBL/GenBank/DDBJ whole genome shotgun (WGS) entry which is preliminary data.</text>
</comment>
<organism evidence="10 11">
    <name type="scientific">Thalassotalea litorea</name>
    <dbReference type="NCBI Taxonomy" id="2020715"/>
    <lineage>
        <taxon>Bacteria</taxon>
        <taxon>Pseudomonadati</taxon>
        <taxon>Pseudomonadota</taxon>
        <taxon>Gammaproteobacteria</taxon>
        <taxon>Alteromonadales</taxon>
        <taxon>Colwelliaceae</taxon>
        <taxon>Thalassotalea</taxon>
    </lineage>
</organism>